<comment type="caution">
    <text evidence="1">The sequence shown here is derived from an EMBL/GenBank/DDBJ whole genome shotgun (WGS) entry which is preliminary data.</text>
</comment>
<proteinExistence type="predicted"/>
<keyword evidence="2" id="KW-1185">Reference proteome</keyword>
<dbReference type="OrthoDB" id="9766398at2"/>
<dbReference type="AlphaFoldDB" id="A0A432MLZ4"/>
<protein>
    <submittedName>
        <fullName evidence="1">Uncharacterized protein</fullName>
    </submittedName>
</protein>
<accession>A0A432MLZ4</accession>
<reference evidence="1 2" key="2">
    <citation type="submission" date="2019-01" db="EMBL/GenBank/DDBJ databases">
        <title>Tautonia sociabilis, a novel thermotolerant planctomycete of Isosphaeraceae family, isolated from a 4000 m deep subterranean habitat.</title>
        <authorList>
            <person name="Kovaleva O.L."/>
            <person name="Elcheninov A.G."/>
            <person name="Van Heerden E."/>
            <person name="Toshchakov S.V."/>
            <person name="Novikov A."/>
            <person name="Bonch-Osmolovskaya E.A."/>
            <person name="Kublanov I.V."/>
        </authorList>
    </citation>
    <scope>NUCLEOTIDE SEQUENCE [LARGE SCALE GENOMIC DNA]</scope>
    <source>
        <strain evidence="1 2">GM2012</strain>
    </source>
</reference>
<evidence type="ECO:0000313" key="2">
    <source>
        <dbReference type="Proteomes" id="UP000280296"/>
    </source>
</evidence>
<sequence>MGLQPSKSEAVLAIGPKIRALPVIHGSGDCAIRVREEVLAHPYDCLAVPLPPSFRDDVEEAVDALPSISVVLQRDAEGETDGFTYVPIDPCQPVIAAVRTAMGERIPRAFIDLESPNFEGRTGIYPDPYALKRVQVAGFASAILPALPPPDPDGSQARRHSWMANRLRDLEARHESILFVCSIMDWPWIRDAYVRGAPDPDPEWFLPQMRTCRVDPNTLIFLLGELPYITALYERGRRELTPDDNLSVDGVKEMLLAARERLRADRPKVAKRITPQLLSVYFRYVRNLSLIERRLTPDLYSLIIAAKQTAGDDFALALAETARHYPYADAFDRGDRPWWWDEPPLRMGDGRGDVPSWGTAPLTSRLPGQAISWRSCELRPKPPEPDRKTWKQRWDPFGMCSWPPEDQRIESFQRHVADQARAILGADLARSEKFTTSVRDGIDIRETLRNWHSGDLYVKVIPPSRGSIDAVVFLFDVPADPRVYVHRATWFAEHANESTLAFFATDPMENLVGPGIAQAEYGGALFLFPPRLIPDIWEDPRLSRLETLEERLLGGGLLHSRERHVALVSPKPPPASWRRLARRHGRKLVHLPLKRFSGQLLERLRTFHVLNGKHVRSYASDFIRDL</sequence>
<reference evidence="1 2" key="1">
    <citation type="submission" date="2018-12" db="EMBL/GenBank/DDBJ databases">
        <authorList>
            <person name="Toschakov S.V."/>
        </authorList>
    </citation>
    <scope>NUCLEOTIDE SEQUENCE [LARGE SCALE GENOMIC DNA]</scope>
    <source>
        <strain evidence="1 2">GM2012</strain>
    </source>
</reference>
<dbReference type="RefSeq" id="WP_126725017.1">
    <property type="nucleotide sequence ID" value="NZ_RYZH01000014.1"/>
</dbReference>
<gene>
    <name evidence="1" type="ORF">TsocGM_09225</name>
</gene>
<evidence type="ECO:0000313" key="1">
    <source>
        <dbReference type="EMBL" id="RUL88108.1"/>
    </source>
</evidence>
<name>A0A432MLZ4_9BACT</name>
<dbReference type="EMBL" id="RYZH01000014">
    <property type="protein sequence ID" value="RUL88108.1"/>
    <property type="molecule type" value="Genomic_DNA"/>
</dbReference>
<organism evidence="1 2">
    <name type="scientific">Tautonia sociabilis</name>
    <dbReference type="NCBI Taxonomy" id="2080755"/>
    <lineage>
        <taxon>Bacteria</taxon>
        <taxon>Pseudomonadati</taxon>
        <taxon>Planctomycetota</taxon>
        <taxon>Planctomycetia</taxon>
        <taxon>Isosphaerales</taxon>
        <taxon>Isosphaeraceae</taxon>
        <taxon>Tautonia</taxon>
    </lineage>
</organism>
<dbReference type="Proteomes" id="UP000280296">
    <property type="component" value="Unassembled WGS sequence"/>
</dbReference>